<proteinExistence type="predicted"/>
<dbReference type="RefSeq" id="WP_188848452.1">
    <property type="nucleotide sequence ID" value="NZ_BMQS01000008.1"/>
</dbReference>
<keyword evidence="3" id="KW-0378">Hydrolase</keyword>
<dbReference type="Gene3D" id="3.20.20.140">
    <property type="entry name" value="Metal-dependent hydrolases"/>
    <property type="match status" value="1"/>
</dbReference>
<comment type="caution">
    <text evidence="3">The sequence shown here is derived from an EMBL/GenBank/DDBJ whole genome shotgun (WGS) entry which is preliminary data.</text>
</comment>
<dbReference type="GO" id="GO:0005737">
    <property type="term" value="C:cytoplasm"/>
    <property type="evidence" value="ECO:0007669"/>
    <property type="project" value="TreeGrafter"/>
</dbReference>
<name>A0A830H184_9CREN</name>
<sequence length="333" mass="37851">MWDVHCHIFPRRYIKELSSLHEIGISPPDSLGRNILYDKETKQTLTYFIEGTPHVDVNKHLEDMREFGIEKQFLSVSPPHLDKIKEPRRALQLSQAINDGLSEIVDVDREHLSALATLPTTDLSLAMDELRRIIKLGLPGVALPSNTAKRFYDEGYDDLFKEISSKGLLLFIHPTEPVVWDRLGEDYNLALLYGWPFDTTLSVARLVFSGTIARYPGLKVVVSHGGGMIPFFAGRVKLLGKDMRGKGKVIAVEDPLADFKRLYYDTAFFNVPSLKLLLEFVGEDHVVMGTDYPFGQRAGRACYEETLQMINRALTCEQREKVCKLNMTKLLHR</sequence>
<gene>
    <name evidence="3" type="ORF">GCM10007116_10210</name>
</gene>
<dbReference type="CDD" id="cd01292">
    <property type="entry name" value="metallo-dependent_hydrolases"/>
    <property type="match status" value="1"/>
</dbReference>
<protein>
    <submittedName>
        <fullName evidence="3">Amidohydrolase</fullName>
    </submittedName>
</protein>
<reference evidence="3" key="1">
    <citation type="journal article" date="2014" name="Int. J. Syst. Evol. Microbiol.">
        <title>Complete genome sequence of Corynebacterium casei LMG S-19264T (=DSM 44701T), isolated from a smear-ripened cheese.</title>
        <authorList>
            <consortium name="US DOE Joint Genome Institute (JGI-PGF)"/>
            <person name="Walter F."/>
            <person name="Albersmeier A."/>
            <person name="Kalinowski J."/>
            <person name="Ruckert C."/>
        </authorList>
    </citation>
    <scope>NUCLEOTIDE SEQUENCE</scope>
    <source>
        <strain evidence="3">JCM 31740</strain>
    </source>
</reference>
<dbReference type="Pfam" id="PF04909">
    <property type="entry name" value="Amidohydro_2"/>
    <property type="match status" value="1"/>
</dbReference>
<dbReference type="Proteomes" id="UP000616143">
    <property type="component" value="Unassembled WGS sequence"/>
</dbReference>
<evidence type="ECO:0000313" key="3">
    <source>
        <dbReference type="EMBL" id="GGT94571.1"/>
    </source>
</evidence>
<evidence type="ECO:0000259" key="2">
    <source>
        <dbReference type="Pfam" id="PF04909"/>
    </source>
</evidence>
<evidence type="ECO:0000313" key="4">
    <source>
        <dbReference type="Proteomes" id="UP000616143"/>
    </source>
</evidence>
<accession>A0A830H184</accession>
<feature type="domain" description="Amidohydrolase-related" evidence="2">
    <location>
        <begin position="3"/>
        <end position="332"/>
    </location>
</feature>
<dbReference type="GO" id="GO:0016787">
    <property type="term" value="F:hydrolase activity"/>
    <property type="evidence" value="ECO:0007669"/>
    <property type="project" value="UniProtKB-KW"/>
</dbReference>
<dbReference type="InterPro" id="IPR006680">
    <property type="entry name" value="Amidohydro-rel"/>
</dbReference>
<dbReference type="PANTHER" id="PTHR21240:SF28">
    <property type="entry name" value="ISO-OROTATE DECARBOXYLASE (EUROFUNG)"/>
    <property type="match status" value="1"/>
</dbReference>
<evidence type="ECO:0000256" key="1">
    <source>
        <dbReference type="ARBA" id="ARBA00023239"/>
    </source>
</evidence>
<dbReference type="InterPro" id="IPR032465">
    <property type="entry name" value="ACMSD"/>
</dbReference>
<keyword evidence="1" id="KW-0456">Lyase</keyword>
<dbReference type="OrthoDB" id="43951at2157"/>
<dbReference type="EMBL" id="BMQS01000008">
    <property type="protein sequence ID" value="GGT94571.1"/>
    <property type="molecule type" value="Genomic_DNA"/>
</dbReference>
<dbReference type="SUPFAM" id="SSF51556">
    <property type="entry name" value="Metallo-dependent hydrolases"/>
    <property type="match status" value="1"/>
</dbReference>
<dbReference type="PANTHER" id="PTHR21240">
    <property type="entry name" value="2-AMINO-3-CARBOXYLMUCONATE-6-SEMIALDEHYDE DECARBOXYLASE"/>
    <property type="match status" value="1"/>
</dbReference>
<dbReference type="GO" id="GO:0019748">
    <property type="term" value="P:secondary metabolic process"/>
    <property type="evidence" value="ECO:0007669"/>
    <property type="project" value="TreeGrafter"/>
</dbReference>
<dbReference type="InterPro" id="IPR032466">
    <property type="entry name" value="Metal_Hydrolase"/>
</dbReference>
<dbReference type="GO" id="GO:0016831">
    <property type="term" value="F:carboxy-lyase activity"/>
    <property type="evidence" value="ECO:0007669"/>
    <property type="project" value="InterPro"/>
</dbReference>
<dbReference type="AlphaFoldDB" id="A0A830H184"/>
<reference evidence="3" key="2">
    <citation type="submission" date="2020-09" db="EMBL/GenBank/DDBJ databases">
        <authorList>
            <person name="Sun Q."/>
            <person name="Ohkuma M."/>
        </authorList>
    </citation>
    <scope>NUCLEOTIDE SEQUENCE</scope>
    <source>
        <strain evidence="3">JCM 31740</strain>
    </source>
</reference>
<organism evidence="3 4">
    <name type="scientific">Sulfodiicoccus acidiphilus</name>
    <dbReference type="NCBI Taxonomy" id="1670455"/>
    <lineage>
        <taxon>Archaea</taxon>
        <taxon>Thermoproteota</taxon>
        <taxon>Thermoprotei</taxon>
        <taxon>Sulfolobales</taxon>
        <taxon>Sulfolobaceae</taxon>
        <taxon>Sulfodiicoccus</taxon>
    </lineage>
</organism>